<dbReference type="Proteomes" id="UP000573327">
    <property type="component" value="Unassembled WGS sequence"/>
</dbReference>
<dbReference type="AlphaFoldDB" id="A0A7W7WFD7"/>
<proteinExistence type="predicted"/>
<gene>
    <name evidence="1" type="ORF">F4556_000701</name>
</gene>
<evidence type="ECO:0000313" key="1">
    <source>
        <dbReference type="EMBL" id="MBB4945166.1"/>
    </source>
</evidence>
<evidence type="ECO:0000313" key="2">
    <source>
        <dbReference type="Proteomes" id="UP000573327"/>
    </source>
</evidence>
<reference evidence="1 2" key="1">
    <citation type="submission" date="2020-08" db="EMBL/GenBank/DDBJ databases">
        <title>Sequencing the genomes of 1000 actinobacteria strains.</title>
        <authorList>
            <person name="Klenk H.-P."/>
        </authorList>
    </citation>
    <scope>NUCLEOTIDE SEQUENCE [LARGE SCALE GENOMIC DNA]</scope>
    <source>
        <strain evidence="1 2">DSM 44786</strain>
    </source>
</reference>
<evidence type="ECO:0008006" key="3">
    <source>
        <dbReference type="Google" id="ProtNLM"/>
    </source>
</evidence>
<name>A0A7W7WFD7_9ACTN</name>
<protein>
    <recommendedName>
        <fullName evidence="3">DUF4034 domain-containing protein</fullName>
    </recommendedName>
</protein>
<keyword evidence="2" id="KW-1185">Reference proteome</keyword>
<organism evidence="1 2">
    <name type="scientific">Kitasatospora gansuensis</name>
    <dbReference type="NCBI Taxonomy" id="258050"/>
    <lineage>
        <taxon>Bacteria</taxon>
        <taxon>Bacillati</taxon>
        <taxon>Actinomycetota</taxon>
        <taxon>Actinomycetes</taxon>
        <taxon>Kitasatosporales</taxon>
        <taxon>Streptomycetaceae</taxon>
        <taxon>Kitasatospora</taxon>
    </lineage>
</organism>
<accession>A0A7W7WFD7</accession>
<sequence>MTFFRWRSRDRSVPPAVDPAYGNETLALMLRQAEAGDWLALRASLTAIQDPAEFTWMVAGVSEVGGIEEWIPEAASGEPDSALPLLLSGARQVAWAWEARTRASSQHVSEDQWKVFRQRLELAEQQLFEVAEREPEWLAPWYFLQISGRGASVDKEAGRIRFEAAVRRCPGHLGSHRERLQQLCAKWGGSHQEMHAFARSSMLAAPPGSPLGELVALGHLEHWLDLPSGADRSYLTSHDVLSDLREALRRSILHPDYVRPVGWQSAYNTFAMAFALAGETWTARQLFEAVGSTVTSSPWRYLNGDDPAKAFTALRDHCAK</sequence>
<dbReference type="EMBL" id="JACHJR010000001">
    <property type="protein sequence ID" value="MBB4945166.1"/>
    <property type="molecule type" value="Genomic_DNA"/>
</dbReference>
<dbReference type="RefSeq" id="WP_246510959.1">
    <property type="nucleotide sequence ID" value="NZ_JACHJR010000001.1"/>
</dbReference>
<comment type="caution">
    <text evidence="1">The sequence shown here is derived from an EMBL/GenBank/DDBJ whole genome shotgun (WGS) entry which is preliminary data.</text>
</comment>